<dbReference type="Pfam" id="PF02518">
    <property type="entry name" value="HATPase_c"/>
    <property type="match status" value="1"/>
</dbReference>
<dbReference type="GO" id="GO:0000155">
    <property type="term" value="F:phosphorelay sensor kinase activity"/>
    <property type="evidence" value="ECO:0007669"/>
    <property type="project" value="InterPro"/>
</dbReference>
<dbReference type="EMBL" id="MJIC01000010">
    <property type="protein sequence ID" value="OFI34907.1"/>
    <property type="molecule type" value="Genomic_DNA"/>
</dbReference>
<gene>
    <name evidence="5" type="ORF">BFC17_15175</name>
</gene>
<dbReference type="InterPro" id="IPR005467">
    <property type="entry name" value="His_kinase_dom"/>
</dbReference>
<evidence type="ECO:0000256" key="2">
    <source>
        <dbReference type="ARBA" id="ARBA00012438"/>
    </source>
</evidence>
<accession>A0A1E8FG23</accession>
<dbReference type="STRING" id="1856405.BFC17_15175"/>
<dbReference type="InterPro" id="IPR004358">
    <property type="entry name" value="Sig_transdc_His_kin-like_C"/>
</dbReference>
<dbReference type="Proteomes" id="UP000176037">
    <property type="component" value="Unassembled WGS sequence"/>
</dbReference>
<comment type="caution">
    <text evidence="5">The sequence shown here is derived from an EMBL/GenBank/DDBJ whole genome shotgun (WGS) entry which is preliminary data.</text>
</comment>
<dbReference type="SUPFAM" id="SSF55874">
    <property type="entry name" value="ATPase domain of HSP90 chaperone/DNA topoisomerase II/histidine kinase"/>
    <property type="match status" value="1"/>
</dbReference>
<evidence type="ECO:0000256" key="3">
    <source>
        <dbReference type="ARBA" id="ARBA00022553"/>
    </source>
</evidence>
<dbReference type="InterPro" id="IPR036097">
    <property type="entry name" value="HisK_dim/P_sf"/>
</dbReference>
<organism evidence="5 6">
    <name type="scientific">Alteromonas lipolytica</name>
    <dbReference type="NCBI Taxonomy" id="1856405"/>
    <lineage>
        <taxon>Bacteria</taxon>
        <taxon>Pseudomonadati</taxon>
        <taxon>Pseudomonadota</taxon>
        <taxon>Gammaproteobacteria</taxon>
        <taxon>Alteromonadales</taxon>
        <taxon>Alteromonadaceae</taxon>
        <taxon>Alteromonas/Salinimonas group</taxon>
        <taxon>Alteromonas</taxon>
    </lineage>
</organism>
<evidence type="ECO:0000256" key="1">
    <source>
        <dbReference type="ARBA" id="ARBA00000085"/>
    </source>
</evidence>
<dbReference type="RefSeq" id="WP_070175825.1">
    <property type="nucleotide sequence ID" value="NZ_BMJR01000001.1"/>
</dbReference>
<dbReference type="InterPro" id="IPR003594">
    <property type="entry name" value="HATPase_dom"/>
</dbReference>
<feature type="domain" description="Histidine kinase" evidence="4">
    <location>
        <begin position="32"/>
        <end position="267"/>
    </location>
</feature>
<dbReference type="AlphaFoldDB" id="A0A1E8FG23"/>
<name>A0A1E8FG23_9ALTE</name>
<comment type="catalytic activity">
    <reaction evidence="1">
        <text>ATP + protein L-histidine = ADP + protein N-phospho-L-histidine.</text>
        <dbReference type="EC" id="2.7.13.3"/>
    </reaction>
</comment>
<evidence type="ECO:0000259" key="4">
    <source>
        <dbReference type="PROSITE" id="PS50109"/>
    </source>
</evidence>
<protein>
    <recommendedName>
        <fullName evidence="2">histidine kinase</fullName>
        <ecNumber evidence="2">2.7.13.3</ecNumber>
    </recommendedName>
</protein>
<dbReference type="Gene3D" id="3.30.565.10">
    <property type="entry name" value="Histidine kinase-like ATPase, C-terminal domain"/>
    <property type="match status" value="1"/>
</dbReference>
<dbReference type="SMART" id="SM00387">
    <property type="entry name" value="HATPase_c"/>
    <property type="match status" value="1"/>
</dbReference>
<dbReference type="InterPro" id="IPR036890">
    <property type="entry name" value="HATPase_C_sf"/>
</dbReference>
<dbReference type="PRINTS" id="PR00344">
    <property type="entry name" value="BCTRLSENSOR"/>
</dbReference>
<keyword evidence="6" id="KW-1185">Reference proteome</keyword>
<dbReference type="SUPFAM" id="SSF47384">
    <property type="entry name" value="Homodimeric domain of signal transducing histidine kinase"/>
    <property type="match status" value="1"/>
</dbReference>
<reference evidence="5 6" key="1">
    <citation type="submission" date="2016-09" db="EMBL/GenBank/DDBJ databases">
        <title>Alteromonas lipolytica, a new species isolated from sea water.</title>
        <authorList>
            <person name="Wu Y.-H."/>
            <person name="Cheng H."/>
            <person name="Xu X.-W."/>
        </authorList>
    </citation>
    <scope>NUCLEOTIDE SEQUENCE [LARGE SCALE GENOMIC DNA]</scope>
    <source>
        <strain evidence="5 6">JW12</strain>
    </source>
</reference>
<keyword evidence="3" id="KW-0597">Phosphoprotein</keyword>
<sequence length="274" mass="28934">MNKNAPEEHSESASSEQMNAAKIDTVSGIVAGVSHEINTPLGVNIGNCTLLIELLNEISEKYKSGSLDAESFTEFLATATDLSSSMLKNMRRASKLLSTFKQVAVKNADEATLLEPVDIAELVNEFAAAYSGNGEASAISFNVMIPPGAVVVSYPAVIIQILTALTSNTLAHGFGLAAKSHCEITISLAPAGDGYQLTFADDGVGVSSDILNKVFDPFFTTRRGAGNAGLGLSIVHNLVKQMLQSDVYFDSQPDKGFSVAFKLHNLARSEGAQS</sequence>
<proteinExistence type="predicted"/>
<evidence type="ECO:0000313" key="6">
    <source>
        <dbReference type="Proteomes" id="UP000176037"/>
    </source>
</evidence>
<dbReference type="OrthoDB" id="6329026at2"/>
<evidence type="ECO:0000313" key="5">
    <source>
        <dbReference type="EMBL" id="OFI34907.1"/>
    </source>
</evidence>
<dbReference type="EC" id="2.7.13.3" evidence="2"/>
<dbReference type="PROSITE" id="PS50109">
    <property type="entry name" value="HIS_KIN"/>
    <property type="match status" value="1"/>
</dbReference>
<dbReference type="CDD" id="cd00082">
    <property type="entry name" value="HisKA"/>
    <property type="match status" value="1"/>
</dbReference>
<dbReference type="PANTHER" id="PTHR43065">
    <property type="entry name" value="SENSOR HISTIDINE KINASE"/>
    <property type="match status" value="1"/>
</dbReference>
<dbReference type="Gene3D" id="1.10.287.130">
    <property type="match status" value="1"/>
</dbReference>
<dbReference type="InterPro" id="IPR003661">
    <property type="entry name" value="HisK_dim/P_dom"/>
</dbReference>